<reference evidence="3 4" key="1">
    <citation type="submission" date="2016-11" db="EMBL/GenBank/DDBJ databases">
        <title>Paenibacillus species isolates.</title>
        <authorList>
            <person name="Beno S.M."/>
        </authorList>
    </citation>
    <scope>NUCLEOTIDE SEQUENCE [LARGE SCALE GENOMIC DNA]</scope>
    <source>
        <strain evidence="3 4">FSL F4-0100</strain>
    </source>
</reference>
<dbReference type="STRING" id="1401.BK123_05655"/>
<protein>
    <submittedName>
        <fullName evidence="3">Heavy metal transporter</fullName>
    </submittedName>
</protein>
<dbReference type="CDD" id="cd00371">
    <property type="entry name" value="HMA"/>
    <property type="match status" value="1"/>
</dbReference>
<proteinExistence type="predicted"/>
<evidence type="ECO:0000259" key="2">
    <source>
        <dbReference type="PROSITE" id="PS50846"/>
    </source>
</evidence>
<feature type="domain" description="HMA" evidence="2">
    <location>
        <begin position="1"/>
        <end position="69"/>
    </location>
</feature>
<dbReference type="GO" id="GO:0046872">
    <property type="term" value="F:metal ion binding"/>
    <property type="evidence" value="ECO:0007669"/>
    <property type="project" value="UniProtKB-KW"/>
</dbReference>
<dbReference type="InterPro" id="IPR006121">
    <property type="entry name" value="HMA_dom"/>
</dbReference>
<organism evidence="3 4">
    <name type="scientific">Paenibacillus lautus</name>
    <name type="common">Bacillus lautus</name>
    <dbReference type="NCBI Taxonomy" id="1401"/>
    <lineage>
        <taxon>Bacteria</taxon>
        <taxon>Bacillati</taxon>
        <taxon>Bacillota</taxon>
        <taxon>Bacilli</taxon>
        <taxon>Bacillales</taxon>
        <taxon>Paenibacillaceae</taxon>
        <taxon>Paenibacillus</taxon>
    </lineage>
</organism>
<dbReference type="InterPro" id="IPR036163">
    <property type="entry name" value="HMA_dom_sf"/>
</dbReference>
<gene>
    <name evidence="3" type="ORF">BK123_05655</name>
</gene>
<dbReference type="EMBL" id="MRTF01000002">
    <property type="protein sequence ID" value="OME94620.1"/>
    <property type="molecule type" value="Genomic_DNA"/>
</dbReference>
<evidence type="ECO:0000313" key="4">
    <source>
        <dbReference type="Proteomes" id="UP000187074"/>
    </source>
</evidence>
<keyword evidence="1" id="KW-0479">Metal-binding</keyword>
<sequence>MKKTYKLSNLDCANCAAKIENGIRKLSDVTEVKVNFMGQRMILEAPDDKFNAVLEESKKVIKKLEPDVSIEA</sequence>
<comment type="caution">
    <text evidence="3">The sequence shown here is derived from an EMBL/GenBank/DDBJ whole genome shotgun (WGS) entry which is preliminary data.</text>
</comment>
<dbReference type="PROSITE" id="PS50846">
    <property type="entry name" value="HMA_2"/>
    <property type="match status" value="1"/>
</dbReference>
<evidence type="ECO:0000313" key="3">
    <source>
        <dbReference type="EMBL" id="OME94620.1"/>
    </source>
</evidence>
<dbReference type="AlphaFoldDB" id="A0A1R1B5A9"/>
<name>A0A1R1B5A9_PAELA</name>
<dbReference type="Pfam" id="PF00403">
    <property type="entry name" value="HMA"/>
    <property type="match status" value="1"/>
</dbReference>
<dbReference type="PROSITE" id="PS01047">
    <property type="entry name" value="HMA_1"/>
    <property type="match status" value="1"/>
</dbReference>
<dbReference type="InterPro" id="IPR017969">
    <property type="entry name" value="Heavy-metal-associated_CS"/>
</dbReference>
<dbReference type="OrthoDB" id="9813266at2"/>
<dbReference type="RefSeq" id="WP_076321441.1">
    <property type="nucleotide sequence ID" value="NZ_MRTF01000002.1"/>
</dbReference>
<evidence type="ECO:0000256" key="1">
    <source>
        <dbReference type="ARBA" id="ARBA00022723"/>
    </source>
</evidence>
<dbReference type="Gene3D" id="3.30.70.100">
    <property type="match status" value="1"/>
</dbReference>
<accession>A0A1R1B5A9</accession>
<dbReference type="Proteomes" id="UP000187074">
    <property type="component" value="Unassembled WGS sequence"/>
</dbReference>
<dbReference type="SUPFAM" id="SSF55008">
    <property type="entry name" value="HMA, heavy metal-associated domain"/>
    <property type="match status" value="1"/>
</dbReference>